<dbReference type="InterPro" id="IPR052495">
    <property type="entry name" value="Alpha-glucan_binding_chloro"/>
</dbReference>
<dbReference type="PANTHER" id="PTHR34113:SF2">
    <property type="entry name" value="PROTEIN LIKE EARLY STARVATION, CHLOROPLASTIC"/>
    <property type="match status" value="1"/>
</dbReference>
<comment type="similarity">
    <text evidence="5">Belongs to the ESV1 family.</text>
</comment>
<dbReference type="PANTHER" id="PTHR34113">
    <property type="entry name" value="INACTIVE PURPLE ACID PHOSPHATASE-LIKE PROTEIN"/>
    <property type="match status" value="1"/>
</dbReference>
<feature type="region of interest" description="Disordered" evidence="6">
    <location>
        <begin position="75"/>
        <end position="158"/>
    </location>
</feature>
<keyword evidence="8" id="KW-1185">Reference proteome</keyword>
<dbReference type="OrthoDB" id="495716at2759"/>
<comment type="subcellular location">
    <subcellularLocation>
        <location evidence="1">Plastid</location>
        <location evidence="1">Chloroplast stroma</location>
    </subcellularLocation>
</comment>
<gene>
    <name evidence="7" type="ORF">OT_ostta14g01150</name>
</gene>
<sequence>MSTATPARAVARAPPRWTGRGARARAGPVTRAAEEDDARSARVVDLFEAAATPMGAAARAEAAMAAVRAMTSVRETATSKTEVVTTGGGEGATSGSASGSAPRSTGTTTGASGAADGAVMKGGRSANDSGLKNTAKKASKPKAETFNPGSDFWTWTPPEAAGSDKVAAAAAPKLQRQTETRVSAAVAVAERAPEASLQLKFQSDVETPSELKLEFESDVVLAKEPAPLSDTPTVELEETATAVRELGADGETEGTLENGSRWWRESGEEELEGGKLCRWTLVRGASADGSVEWEEKWWETSDAFNYRELGAIKSGRDAKGNVWQESWREQVTHDTTTGFSNASKHIMREANKWGAQADGAEWHEVWDENYWGDGQVKRTCTKKGAIANGATPDDGHGNRWTHKWGEEWDGHGGCVKWTDSFADRDQSEDGGSGRAWGEKWEERWGGYAHNGSAGNRNGSTWDDRDGHKFEKTWGEEHWHDGRVHKWGATTDGSDGWDTWEDSAGWWERAPSFGWDEAVSHSPQLLNVPLRPRGTGVEPGKKKSIGRAPGRTIKPPPGSRLHNPD</sequence>
<evidence type="ECO:0000256" key="5">
    <source>
        <dbReference type="ARBA" id="ARBA00038237"/>
    </source>
</evidence>
<dbReference type="GO" id="GO:2000904">
    <property type="term" value="P:regulation of starch metabolic process"/>
    <property type="evidence" value="ECO:0007669"/>
    <property type="project" value="TreeGrafter"/>
</dbReference>
<dbReference type="EMBL" id="CAID01000014">
    <property type="protein sequence ID" value="CEG02037.1"/>
    <property type="molecule type" value="Genomic_DNA"/>
</dbReference>
<evidence type="ECO:0000256" key="2">
    <source>
        <dbReference type="ARBA" id="ARBA00022528"/>
    </source>
</evidence>
<evidence type="ECO:0000256" key="4">
    <source>
        <dbReference type="ARBA" id="ARBA00022946"/>
    </source>
</evidence>
<keyword evidence="4" id="KW-0809">Transit peptide</keyword>
<dbReference type="KEGG" id="ota:OT_ostta14g01150"/>
<feature type="compositionally biased region" description="Polar residues" evidence="6">
    <location>
        <begin position="75"/>
        <end position="84"/>
    </location>
</feature>
<name>A0A096PBH7_OSTTA</name>
<reference evidence="8" key="1">
    <citation type="journal article" date="2006" name="Proc. Natl. Acad. Sci. U.S.A.">
        <title>Genome analysis of the smallest free-living eukaryote Ostreococcus tauri unveils many unique features.</title>
        <authorList>
            <person name="Derelle E."/>
            <person name="Ferraz C."/>
            <person name="Rombauts S."/>
            <person name="Rouze P."/>
            <person name="Worden A.Z."/>
            <person name="Robbens S."/>
            <person name="Partensky F."/>
            <person name="Degroeve S."/>
            <person name="Echeynie S."/>
            <person name="Cooke R."/>
            <person name="Saeys Y."/>
            <person name="Wuyts J."/>
            <person name="Jabbari K."/>
            <person name="Bowler C."/>
            <person name="Panaud O."/>
            <person name="Piegu B."/>
            <person name="Ball S.G."/>
            <person name="Ral J.-P."/>
            <person name="Bouget F.-Y."/>
            <person name="Piganeau G."/>
            <person name="De Baets B."/>
            <person name="Picard A."/>
            <person name="Delseny M."/>
            <person name="Demaille J."/>
            <person name="Van de Peer Y."/>
            <person name="Moreau H."/>
        </authorList>
    </citation>
    <scope>NUCLEOTIDE SEQUENCE [LARGE SCALE GENOMIC DNA]</scope>
    <source>
        <strain evidence="8">OTTH 0595 / CCAP 157/2 / RCC745</strain>
    </source>
</reference>
<feature type="compositionally biased region" description="Low complexity" evidence="6">
    <location>
        <begin position="1"/>
        <end position="31"/>
    </location>
</feature>
<dbReference type="InParanoid" id="A0A096PBH7"/>
<feature type="compositionally biased region" description="Low complexity" evidence="6">
    <location>
        <begin position="93"/>
        <end position="118"/>
    </location>
</feature>
<evidence type="ECO:0000256" key="6">
    <source>
        <dbReference type="SAM" id="MobiDB-lite"/>
    </source>
</evidence>
<dbReference type="AlphaFoldDB" id="A0A096PBH7"/>
<protein>
    <submittedName>
        <fullName evidence="7">HAD-like domain</fullName>
    </submittedName>
</protein>
<dbReference type="RefSeq" id="XP_003082922.2">
    <property type="nucleotide sequence ID" value="XM_003082874.2"/>
</dbReference>
<evidence type="ECO:0000313" key="7">
    <source>
        <dbReference type="EMBL" id="CEG02037.1"/>
    </source>
</evidence>
<proteinExistence type="inferred from homology"/>
<dbReference type="Proteomes" id="UP000009170">
    <property type="component" value="Unassembled WGS sequence"/>
</dbReference>
<dbReference type="GO" id="GO:0005982">
    <property type="term" value="P:starch metabolic process"/>
    <property type="evidence" value="ECO:0007669"/>
    <property type="project" value="TreeGrafter"/>
</dbReference>
<dbReference type="GO" id="GO:2001070">
    <property type="term" value="F:starch binding"/>
    <property type="evidence" value="ECO:0007669"/>
    <property type="project" value="TreeGrafter"/>
</dbReference>
<dbReference type="FunCoup" id="A0A096PBH7">
    <property type="interactions" value="57"/>
</dbReference>
<feature type="region of interest" description="Disordered" evidence="6">
    <location>
        <begin position="522"/>
        <end position="564"/>
    </location>
</feature>
<keyword evidence="3" id="KW-0934">Plastid</keyword>
<evidence type="ECO:0000256" key="3">
    <source>
        <dbReference type="ARBA" id="ARBA00022640"/>
    </source>
</evidence>
<organism evidence="7 8">
    <name type="scientific">Ostreococcus tauri</name>
    <name type="common">Marine green alga</name>
    <dbReference type="NCBI Taxonomy" id="70448"/>
    <lineage>
        <taxon>Eukaryota</taxon>
        <taxon>Viridiplantae</taxon>
        <taxon>Chlorophyta</taxon>
        <taxon>Mamiellophyceae</taxon>
        <taxon>Mamiellales</taxon>
        <taxon>Bathycoccaceae</taxon>
        <taxon>Ostreococcus</taxon>
    </lineage>
</organism>
<reference evidence="7 8" key="2">
    <citation type="journal article" date="2014" name="BMC Genomics">
        <title>An improved genome of the model marine alga Ostreococcus tauri unfolds by assessing Illumina de novo assemblies.</title>
        <authorList>
            <person name="Blanc-Mathieu R."/>
            <person name="Verhelst B."/>
            <person name="Derelle E."/>
            <person name="Rombauts S."/>
            <person name="Bouget F.Y."/>
            <person name="Carre I."/>
            <person name="Chateau A."/>
            <person name="Eyre-Walker A."/>
            <person name="Grimsley N."/>
            <person name="Moreau H."/>
            <person name="Piegu B."/>
            <person name="Rivals E."/>
            <person name="Schackwitz W."/>
            <person name="Van de Peer Y."/>
            <person name="Piganeau G."/>
        </authorList>
    </citation>
    <scope>NUCLEOTIDE SEQUENCE [LARGE SCALE GENOMIC DNA]</scope>
    <source>
        <strain evidence="8">OTTH 0595 / CCAP 157/2 / RCC745</strain>
    </source>
</reference>
<keyword evidence="2" id="KW-0150">Chloroplast</keyword>
<feature type="region of interest" description="Disordered" evidence="6">
    <location>
        <begin position="1"/>
        <end position="39"/>
    </location>
</feature>
<evidence type="ECO:0000256" key="1">
    <source>
        <dbReference type="ARBA" id="ARBA00004470"/>
    </source>
</evidence>
<comment type="caution">
    <text evidence="7">The sequence shown here is derived from an EMBL/GenBank/DDBJ whole genome shotgun (WGS) entry which is preliminary data.</text>
</comment>
<dbReference type="GeneID" id="9837843"/>
<evidence type="ECO:0000313" key="8">
    <source>
        <dbReference type="Proteomes" id="UP000009170"/>
    </source>
</evidence>
<dbReference type="GO" id="GO:0009570">
    <property type="term" value="C:chloroplast stroma"/>
    <property type="evidence" value="ECO:0007669"/>
    <property type="project" value="UniProtKB-SubCell"/>
</dbReference>
<dbReference type="GO" id="GO:0043036">
    <property type="term" value="C:starch grain"/>
    <property type="evidence" value="ECO:0007669"/>
    <property type="project" value="TreeGrafter"/>
</dbReference>
<accession>A0A096PBH7</accession>